<evidence type="ECO:0000313" key="4">
    <source>
        <dbReference type="Proteomes" id="UP000000428"/>
    </source>
</evidence>
<feature type="region of interest" description="Disordered" evidence="1">
    <location>
        <begin position="1"/>
        <end position="21"/>
    </location>
</feature>
<dbReference type="Proteomes" id="UP000000428">
    <property type="component" value="Chromosome"/>
</dbReference>
<dbReference type="EMBL" id="BA000030">
    <property type="protein sequence ID" value="BAC74458.1"/>
    <property type="molecule type" value="Genomic_DNA"/>
</dbReference>
<reference evidence="3 4" key="1">
    <citation type="journal article" date="2001" name="Proc. Natl. Acad. Sci. U.S.A.">
        <title>Genome sequence of an industrial microorganism Streptomyces avermitilis: deducing the ability of producing secondary metabolites.</title>
        <authorList>
            <person name="Omura S."/>
            <person name="Ikeda H."/>
            <person name="Ishikawa J."/>
            <person name="Hanamoto A."/>
            <person name="Takahashi C."/>
            <person name="Shinose M."/>
            <person name="Takahashi Y."/>
            <person name="Horikawa H."/>
            <person name="Nakazawa H."/>
            <person name="Osonoe T."/>
            <person name="Kikuchi H."/>
            <person name="Shiba T."/>
            <person name="Sakaki Y."/>
            <person name="Hattori M."/>
        </authorList>
    </citation>
    <scope>NUCLEOTIDE SEQUENCE [LARGE SCALE GENOMIC DNA]</scope>
    <source>
        <strain evidence="4">ATCC 31267 / DSM 46492 / JCM 5070 / NBRC 14893 / NCIMB 12804 / NRRL 8165 / MA-4680</strain>
    </source>
</reference>
<keyword evidence="2" id="KW-0812">Transmembrane</keyword>
<protein>
    <submittedName>
        <fullName evidence="3">Uncharacterized protein</fullName>
    </submittedName>
</protein>
<feature type="compositionally biased region" description="Basic and acidic residues" evidence="1">
    <location>
        <begin position="11"/>
        <end position="21"/>
    </location>
</feature>
<keyword evidence="2" id="KW-0472">Membrane</keyword>
<gene>
    <name evidence="3" type="ORF">SAVERM_6747</name>
</gene>
<dbReference type="HOGENOM" id="CLU_171149_0_0_11"/>
<evidence type="ECO:0000313" key="3">
    <source>
        <dbReference type="EMBL" id="BAC74458.1"/>
    </source>
</evidence>
<accession>Q828C2</accession>
<dbReference type="AlphaFoldDB" id="Q828C2"/>
<keyword evidence="2" id="KW-1133">Transmembrane helix</keyword>
<reference evidence="3 4" key="2">
    <citation type="journal article" date="2003" name="Nat. Biotechnol.">
        <title>Complete genome sequence and comparative analysis of the industrial microorganism Streptomyces avermitilis.</title>
        <authorList>
            <person name="Ikeda H."/>
            <person name="Ishikawa J."/>
            <person name="Hanamoto A."/>
            <person name="Shinose M."/>
            <person name="Kikuchi H."/>
            <person name="Shiba T."/>
            <person name="Sakaki Y."/>
            <person name="Hattori M."/>
            <person name="Omura S."/>
        </authorList>
    </citation>
    <scope>NUCLEOTIDE SEQUENCE [LARGE SCALE GENOMIC DNA]</scope>
    <source>
        <strain evidence="4">ATCC 31267 / DSM 46492 / JCM 5070 / NBRC 14893 / NCIMB 12804 / NRRL 8165 / MA-4680</strain>
    </source>
</reference>
<evidence type="ECO:0000256" key="1">
    <source>
        <dbReference type="SAM" id="MobiDB-lite"/>
    </source>
</evidence>
<feature type="transmembrane region" description="Helical" evidence="2">
    <location>
        <begin position="79"/>
        <end position="101"/>
    </location>
</feature>
<evidence type="ECO:0000256" key="2">
    <source>
        <dbReference type="SAM" id="Phobius"/>
    </source>
</evidence>
<keyword evidence="4" id="KW-1185">Reference proteome</keyword>
<reference evidence="3 4" key="3">
    <citation type="journal article" date="2014" name="J. Ind. Microbiol. Biotechnol.">
        <title>Genome mining of the Streptomyces avermitilis genome and development of genome-minimized hosts for heterologous expression of biosynthetic gene clusters.</title>
        <authorList>
            <person name="Ikeda H."/>
            <person name="Shin-ya K."/>
            <person name="Omura S."/>
        </authorList>
    </citation>
    <scope>NUCLEOTIDE SEQUENCE [LARGE SCALE GENOMIC DNA]</scope>
    <source>
        <strain evidence="4">ATCC 31267 / DSM 46492 / JCM 5070 / NBRC 14893 / NCIMB 12804 / NRRL 8165 / MA-4680</strain>
    </source>
</reference>
<sequence length="103" mass="11207">MTFRAYTRDVTTTERSGHVTADPEHPVVHGEVAELRRRLDVAHARVEGGLALLSHRAEQTAKDVDDLSTRVVTLEHTRWPLPAVAAITAVGALAVAVWQALGH</sequence>
<name>Q828C2_STRAW</name>
<dbReference type="eggNOG" id="ENOG50348VZ">
    <property type="taxonomic scope" value="Bacteria"/>
</dbReference>
<organism evidence="3 4">
    <name type="scientific">Streptomyces avermitilis (strain ATCC 31267 / DSM 46492 / JCM 5070 / NBRC 14893 / NCIMB 12804 / NRRL 8165 / MA-4680)</name>
    <dbReference type="NCBI Taxonomy" id="227882"/>
    <lineage>
        <taxon>Bacteria</taxon>
        <taxon>Bacillati</taxon>
        <taxon>Actinomycetota</taxon>
        <taxon>Actinomycetes</taxon>
        <taxon>Kitasatosporales</taxon>
        <taxon>Streptomycetaceae</taxon>
        <taxon>Streptomyces</taxon>
    </lineage>
</organism>
<dbReference type="KEGG" id="sma:SAVERM_6747"/>
<proteinExistence type="predicted"/>